<evidence type="ECO:0000256" key="3">
    <source>
        <dbReference type="ARBA" id="ARBA00022833"/>
    </source>
</evidence>
<sequence>MEDEECGRGRRVERVIVCRNGWHHCCLPEFEKTGPCGMHFEVSPSQTRVEVVDAGSVTESTQSVVKAKEPRSKEVVEVQERALEFATPGGRAASKAKDAEPKEDKYDTTLCEECSRGDGEQEMLLCDSCDRGYHMYCLSPILPTVPPGEWFCPKCAESSLVQEFPKVQKKIVDFFRIQKPAPFTTETKCIGTRKRRRPSGGTLCRQKKSRRLLPYVPCTDPQRRLEQMASLATALTSIGVEFTDSLSYGLAPRSANRAEYEKGGMQVMGKEDRATLDLCKTMCSQGEWPPLMVTHDSRQGFVVEADRNIKAMTIIAEYTGEVDYMCRRRYDSGNSIMGLLFTEDPAKELVICPDRRGNIARFVSGINNHTSEGRKKQNVRCVRYNIDGEARAILVAIRDIPEGERLYYDYNAYRTEYPTEHFV</sequence>
<dbReference type="InterPro" id="IPR001965">
    <property type="entry name" value="Znf_PHD"/>
</dbReference>
<dbReference type="AlphaFoldDB" id="A0A8T0HKG1"/>
<evidence type="ECO:0000256" key="2">
    <source>
        <dbReference type="ARBA" id="ARBA00022771"/>
    </source>
</evidence>
<dbReference type="PROSITE" id="PS50016">
    <property type="entry name" value="ZF_PHD_2"/>
    <property type="match status" value="1"/>
</dbReference>
<comment type="caution">
    <text evidence="8">The sequence shown here is derived from an EMBL/GenBank/DDBJ whole genome shotgun (WGS) entry which is preliminary data.</text>
</comment>
<dbReference type="InterPro" id="IPR046341">
    <property type="entry name" value="SET_dom_sf"/>
</dbReference>
<keyword evidence="3" id="KW-0862">Zinc</keyword>
<dbReference type="Proteomes" id="UP000822688">
    <property type="component" value="Chromosome 6"/>
</dbReference>
<dbReference type="GO" id="GO:0008270">
    <property type="term" value="F:zinc ion binding"/>
    <property type="evidence" value="ECO:0007669"/>
    <property type="project" value="UniProtKB-KW"/>
</dbReference>
<reference evidence="8 9" key="1">
    <citation type="submission" date="2020-06" db="EMBL/GenBank/DDBJ databases">
        <title>WGS assembly of Ceratodon purpureus strain R40.</title>
        <authorList>
            <person name="Carey S.B."/>
            <person name="Jenkins J."/>
            <person name="Shu S."/>
            <person name="Lovell J.T."/>
            <person name="Sreedasyam A."/>
            <person name="Maumus F."/>
            <person name="Tiley G.P."/>
            <person name="Fernandez-Pozo N."/>
            <person name="Barry K."/>
            <person name="Chen C."/>
            <person name="Wang M."/>
            <person name="Lipzen A."/>
            <person name="Daum C."/>
            <person name="Saski C.A."/>
            <person name="Payton A.C."/>
            <person name="Mcbreen J.C."/>
            <person name="Conrad R.E."/>
            <person name="Kollar L.M."/>
            <person name="Olsson S."/>
            <person name="Huttunen S."/>
            <person name="Landis J.B."/>
            <person name="Wickett N.J."/>
            <person name="Johnson M.G."/>
            <person name="Rensing S.A."/>
            <person name="Grimwood J."/>
            <person name="Schmutz J."/>
            <person name="Mcdaniel S.F."/>
        </authorList>
    </citation>
    <scope>NUCLEOTIDE SEQUENCE [LARGE SCALE GENOMIC DNA]</scope>
    <source>
        <strain evidence="8 9">R40</strain>
    </source>
</reference>
<evidence type="ECO:0008006" key="10">
    <source>
        <dbReference type="Google" id="ProtNLM"/>
    </source>
</evidence>
<dbReference type="PROSITE" id="PS50280">
    <property type="entry name" value="SET"/>
    <property type="match status" value="1"/>
</dbReference>
<dbReference type="EMBL" id="CM026427">
    <property type="protein sequence ID" value="KAG0571275.1"/>
    <property type="molecule type" value="Genomic_DNA"/>
</dbReference>
<dbReference type="SMART" id="SM00317">
    <property type="entry name" value="SET"/>
    <property type="match status" value="1"/>
</dbReference>
<protein>
    <recommendedName>
        <fullName evidence="10">Histone-lysine N-methyltransferase</fullName>
    </recommendedName>
</protein>
<evidence type="ECO:0000256" key="5">
    <source>
        <dbReference type="PROSITE-ProRule" id="PRU00146"/>
    </source>
</evidence>
<dbReference type="SUPFAM" id="SSF57903">
    <property type="entry name" value="FYVE/PHD zinc finger"/>
    <property type="match status" value="1"/>
</dbReference>
<keyword evidence="1" id="KW-0479">Metal-binding</keyword>
<evidence type="ECO:0000256" key="4">
    <source>
        <dbReference type="ARBA" id="ARBA00022853"/>
    </source>
</evidence>
<dbReference type="CDD" id="cd10539">
    <property type="entry name" value="SET_ATXR5_6-like"/>
    <property type="match status" value="1"/>
</dbReference>
<evidence type="ECO:0000256" key="1">
    <source>
        <dbReference type="ARBA" id="ARBA00022723"/>
    </source>
</evidence>
<dbReference type="InterPro" id="IPR013083">
    <property type="entry name" value="Znf_RING/FYVE/PHD"/>
</dbReference>
<dbReference type="InterPro" id="IPR053114">
    <property type="entry name" value="ATXR5/ATXR6"/>
</dbReference>
<keyword evidence="2 5" id="KW-0863">Zinc-finger</keyword>
<dbReference type="PANTHER" id="PTHR48442">
    <property type="entry name" value="SET DOMAIN-CONTAINING PROTEIN"/>
    <property type="match status" value="1"/>
</dbReference>
<evidence type="ECO:0000313" key="8">
    <source>
        <dbReference type="EMBL" id="KAG0571275.1"/>
    </source>
</evidence>
<organism evidence="8 9">
    <name type="scientific">Ceratodon purpureus</name>
    <name type="common">Fire moss</name>
    <name type="synonym">Dicranum purpureum</name>
    <dbReference type="NCBI Taxonomy" id="3225"/>
    <lineage>
        <taxon>Eukaryota</taxon>
        <taxon>Viridiplantae</taxon>
        <taxon>Streptophyta</taxon>
        <taxon>Embryophyta</taxon>
        <taxon>Bryophyta</taxon>
        <taxon>Bryophytina</taxon>
        <taxon>Bryopsida</taxon>
        <taxon>Dicranidae</taxon>
        <taxon>Pseudoditrichales</taxon>
        <taxon>Ditrichaceae</taxon>
        <taxon>Ceratodon</taxon>
    </lineage>
</organism>
<dbReference type="Gene3D" id="2.170.270.10">
    <property type="entry name" value="SET domain"/>
    <property type="match status" value="1"/>
</dbReference>
<dbReference type="InterPro" id="IPR001214">
    <property type="entry name" value="SET_dom"/>
</dbReference>
<dbReference type="Pfam" id="PF00856">
    <property type="entry name" value="SET"/>
    <property type="match status" value="1"/>
</dbReference>
<evidence type="ECO:0000259" key="7">
    <source>
        <dbReference type="PROSITE" id="PS50280"/>
    </source>
</evidence>
<evidence type="ECO:0000259" key="6">
    <source>
        <dbReference type="PROSITE" id="PS50016"/>
    </source>
</evidence>
<dbReference type="SMART" id="SM00249">
    <property type="entry name" value="PHD"/>
    <property type="match status" value="1"/>
</dbReference>
<dbReference type="GO" id="GO:0006325">
    <property type="term" value="P:chromatin organization"/>
    <property type="evidence" value="ECO:0007669"/>
    <property type="project" value="UniProtKB-KW"/>
</dbReference>
<evidence type="ECO:0000313" key="9">
    <source>
        <dbReference type="Proteomes" id="UP000822688"/>
    </source>
</evidence>
<accession>A0A8T0HKG1</accession>
<feature type="domain" description="SET" evidence="7">
    <location>
        <begin position="289"/>
        <end position="411"/>
    </location>
</feature>
<dbReference type="InterPro" id="IPR019787">
    <property type="entry name" value="Znf_PHD-finger"/>
</dbReference>
<dbReference type="CDD" id="cd15515">
    <property type="entry name" value="PHD1_KDM5A_like"/>
    <property type="match status" value="1"/>
</dbReference>
<proteinExistence type="predicted"/>
<dbReference type="Pfam" id="PF00628">
    <property type="entry name" value="PHD"/>
    <property type="match status" value="1"/>
</dbReference>
<feature type="domain" description="PHD-type" evidence="6">
    <location>
        <begin position="108"/>
        <end position="158"/>
    </location>
</feature>
<name>A0A8T0HKG1_CERPU</name>
<keyword evidence="4" id="KW-0156">Chromatin regulator</keyword>
<dbReference type="PANTHER" id="PTHR48442:SF1">
    <property type="entry name" value="SET DOMAIN-CONTAINING PROTEIN"/>
    <property type="match status" value="1"/>
</dbReference>
<gene>
    <name evidence="8" type="ORF">KC19_6G224800</name>
</gene>
<keyword evidence="9" id="KW-1185">Reference proteome</keyword>
<dbReference type="Gene3D" id="3.30.40.10">
    <property type="entry name" value="Zinc/RING finger domain, C3HC4 (zinc finger)"/>
    <property type="match status" value="1"/>
</dbReference>
<dbReference type="InterPro" id="IPR019786">
    <property type="entry name" value="Zinc_finger_PHD-type_CS"/>
</dbReference>
<dbReference type="SUPFAM" id="SSF82199">
    <property type="entry name" value="SET domain"/>
    <property type="match status" value="1"/>
</dbReference>
<dbReference type="PROSITE" id="PS01359">
    <property type="entry name" value="ZF_PHD_1"/>
    <property type="match status" value="1"/>
</dbReference>
<dbReference type="InterPro" id="IPR011011">
    <property type="entry name" value="Znf_FYVE_PHD"/>
</dbReference>